<dbReference type="InterPro" id="IPR005672">
    <property type="entry name" value="Phosphate_PstA"/>
</dbReference>
<dbReference type="PANTHER" id="PTHR43470:SF5">
    <property type="entry name" value="PHOSPHATE TRANSPORT SYSTEM PERMEASE PROTEIN PSTA"/>
    <property type="match status" value="1"/>
</dbReference>
<evidence type="ECO:0000256" key="3">
    <source>
        <dbReference type="ARBA" id="ARBA00022448"/>
    </source>
</evidence>
<feature type="transmembrane region" description="Helical" evidence="8">
    <location>
        <begin position="385"/>
        <end position="406"/>
    </location>
</feature>
<dbReference type="EMBL" id="VSSQ01000025">
    <property type="protein sequence ID" value="MPL64449.1"/>
    <property type="molecule type" value="Genomic_DNA"/>
</dbReference>
<dbReference type="InterPro" id="IPR035906">
    <property type="entry name" value="MetI-like_sf"/>
</dbReference>
<dbReference type="Gene3D" id="1.10.3720.10">
    <property type="entry name" value="MetI-like"/>
    <property type="match status" value="1"/>
</dbReference>
<protein>
    <recommendedName>
        <fullName evidence="9">ABC transmembrane type-1 domain-containing protein</fullName>
    </recommendedName>
</protein>
<keyword evidence="6 8" id="KW-1133">Transmembrane helix</keyword>
<dbReference type="PANTHER" id="PTHR43470">
    <property type="entry name" value="PHOSPHATE TRANSPORT SYSTEM PERMEASE PROTEIN PSTA-RELATED"/>
    <property type="match status" value="1"/>
</dbReference>
<dbReference type="NCBIfam" id="TIGR00974">
    <property type="entry name" value="3a0107s02c"/>
    <property type="match status" value="1"/>
</dbReference>
<dbReference type="GO" id="GO:0005886">
    <property type="term" value="C:plasma membrane"/>
    <property type="evidence" value="ECO:0007669"/>
    <property type="project" value="UniProtKB-SubCell"/>
</dbReference>
<evidence type="ECO:0000256" key="7">
    <source>
        <dbReference type="ARBA" id="ARBA00023136"/>
    </source>
</evidence>
<accession>A0A644TCE2</accession>
<dbReference type="GO" id="GO:0035435">
    <property type="term" value="P:phosphate ion transmembrane transport"/>
    <property type="evidence" value="ECO:0007669"/>
    <property type="project" value="InterPro"/>
</dbReference>
<keyword evidence="7 8" id="KW-0472">Membrane</keyword>
<keyword evidence="5 8" id="KW-0812">Transmembrane</keyword>
<comment type="subcellular location">
    <subcellularLocation>
        <location evidence="1">Cell membrane</location>
        <topology evidence="1">Multi-pass membrane protein</topology>
    </subcellularLocation>
</comment>
<evidence type="ECO:0000259" key="9">
    <source>
        <dbReference type="PROSITE" id="PS50928"/>
    </source>
</evidence>
<keyword evidence="4" id="KW-1003">Cell membrane</keyword>
<gene>
    <name evidence="10" type="ORF">SDC9_10103</name>
</gene>
<evidence type="ECO:0000256" key="5">
    <source>
        <dbReference type="ARBA" id="ARBA00022692"/>
    </source>
</evidence>
<organism evidence="10">
    <name type="scientific">bioreactor metagenome</name>
    <dbReference type="NCBI Taxonomy" id="1076179"/>
    <lineage>
        <taxon>unclassified sequences</taxon>
        <taxon>metagenomes</taxon>
        <taxon>ecological metagenomes</taxon>
    </lineage>
</organism>
<evidence type="ECO:0000256" key="4">
    <source>
        <dbReference type="ARBA" id="ARBA00022475"/>
    </source>
</evidence>
<dbReference type="SUPFAM" id="SSF161098">
    <property type="entry name" value="MetI-like"/>
    <property type="match status" value="1"/>
</dbReference>
<feature type="transmembrane region" description="Helical" evidence="8">
    <location>
        <begin position="180"/>
        <end position="206"/>
    </location>
</feature>
<dbReference type="PROSITE" id="PS50928">
    <property type="entry name" value="ABC_TM1"/>
    <property type="match status" value="1"/>
</dbReference>
<evidence type="ECO:0000256" key="1">
    <source>
        <dbReference type="ARBA" id="ARBA00004651"/>
    </source>
</evidence>
<dbReference type="CDD" id="cd06261">
    <property type="entry name" value="TM_PBP2"/>
    <property type="match status" value="1"/>
</dbReference>
<evidence type="ECO:0000313" key="10">
    <source>
        <dbReference type="EMBL" id="MPL64449.1"/>
    </source>
</evidence>
<dbReference type="AlphaFoldDB" id="A0A644TCE2"/>
<feature type="transmembrane region" description="Helical" evidence="8">
    <location>
        <begin position="226"/>
        <end position="247"/>
    </location>
</feature>
<dbReference type="GO" id="GO:0005315">
    <property type="term" value="F:phosphate transmembrane transporter activity"/>
    <property type="evidence" value="ECO:0007669"/>
    <property type="project" value="InterPro"/>
</dbReference>
<comment type="similarity">
    <text evidence="2">Belongs to the binding-protein-dependent transport system permease family. CysTW subfamily.</text>
</comment>
<proteinExistence type="inferred from homology"/>
<dbReference type="Pfam" id="PF00528">
    <property type="entry name" value="BPD_transp_1"/>
    <property type="match status" value="1"/>
</dbReference>
<keyword evidence="3" id="KW-0813">Transport</keyword>
<feature type="transmembrane region" description="Helical" evidence="8">
    <location>
        <begin position="27"/>
        <end position="48"/>
    </location>
</feature>
<feature type="transmembrane region" description="Helical" evidence="8">
    <location>
        <begin position="267"/>
        <end position="288"/>
    </location>
</feature>
<feature type="domain" description="ABC transmembrane type-1" evidence="9">
    <location>
        <begin position="181"/>
        <end position="406"/>
    </location>
</feature>
<sequence length="419" mass="45821">MNPSPPISGRLDSRLEERRRKSGRWRIIFLVCTIVSVFFLAALLAGIVNQAFGYVLVQTEEDPAKLVPEGETLSEQDAQGLSSILQERLSRRLYRKLDTEAPLAERSRAELLGIIDAEILKPHVIATWSLFESIFFKPEIMESVVRDYQGGSLQFRSWVSASLLSSSQSSDPLRSGIRGALLGSLLTILFTILFALPLGVAAAVWLEEYARDNWLNRVIRTNIYNLAGVPSIIYGMLGLALFVRAMAPLTSGAIFGVQSEGTSLDGRTVLSASLSLALLILPIIIINAQEAMRAVPQSLRQSSLALGATRWQTVWHHVLPASADRILTGAVLAISRALGETAPLVVVGASTFLSMDPTGPFSKFTTLPIQIYQWSARPQQEFRNLAAGAIVVLLVMLLSLNASVIYMRAKYSNKKAASQ</sequence>
<evidence type="ECO:0000256" key="6">
    <source>
        <dbReference type="ARBA" id="ARBA00022989"/>
    </source>
</evidence>
<evidence type="ECO:0000256" key="2">
    <source>
        <dbReference type="ARBA" id="ARBA00007069"/>
    </source>
</evidence>
<comment type="caution">
    <text evidence="10">The sequence shown here is derived from an EMBL/GenBank/DDBJ whole genome shotgun (WGS) entry which is preliminary data.</text>
</comment>
<evidence type="ECO:0000256" key="8">
    <source>
        <dbReference type="SAM" id="Phobius"/>
    </source>
</evidence>
<reference evidence="10" key="1">
    <citation type="submission" date="2019-08" db="EMBL/GenBank/DDBJ databases">
        <authorList>
            <person name="Kucharzyk K."/>
            <person name="Murdoch R.W."/>
            <person name="Higgins S."/>
            <person name="Loffler F."/>
        </authorList>
    </citation>
    <scope>NUCLEOTIDE SEQUENCE</scope>
</reference>
<dbReference type="InterPro" id="IPR000515">
    <property type="entry name" value="MetI-like"/>
</dbReference>
<name>A0A644TCE2_9ZZZZ</name>